<organism evidence="3">
    <name type="scientific">Brugia timori</name>
    <dbReference type="NCBI Taxonomy" id="42155"/>
    <lineage>
        <taxon>Eukaryota</taxon>
        <taxon>Metazoa</taxon>
        <taxon>Ecdysozoa</taxon>
        <taxon>Nematoda</taxon>
        <taxon>Chromadorea</taxon>
        <taxon>Rhabditida</taxon>
        <taxon>Spirurina</taxon>
        <taxon>Spiruromorpha</taxon>
        <taxon>Filarioidea</taxon>
        <taxon>Onchocercidae</taxon>
        <taxon>Brugia</taxon>
    </lineage>
</organism>
<accession>A0A0R3QFP3</accession>
<evidence type="ECO:0000313" key="1">
    <source>
        <dbReference type="EMBL" id="VDO16828.1"/>
    </source>
</evidence>
<name>A0A0R3QFP3_9BILA</name>
<gene>
    <name evidence="1" type="ORF">BTMF_LOCUS4471</name>
</gene>
<protein>
    <submittedName>
        <fullName evidence="3">Ovule protein</fullName>
    </submittedName>
</protein>
<reference evidence="3" key="1">
    <citation type="submission" date="2017-02" db="UniProtKB">
        <authorList>
            <consortium name="WormBaseParasite"/>
        </authorList>
    </citation>
    <scope>IDENTIFICATION</scope>
</reference>
<dbReference type="EMBL" id="UZAG01004441">
    <property type="protein sequence ID" value="VDO16828.1"/>
    <property type="molecule type" value="Genomic_DNA"/>
</dbReference>
<evidence type="ECO:0000313" key="3">
    <source>
        <dbReference type="WBParaSite" id="BTMF_0000518901-mRNA-1"/>
    </source>
</evidence>
<keyword evidence="2" id="KW-1185">Reference proteome</keyword>
<dbReference type="Proteomes" id="UP000280834">
    <property type="component" value="Unassembled WGS sequence"/>
</dbReference>
<proteinExistence type="predicted"/>
<dbReference type="WBParaSite" id="BTMF_0000518901-mRNA-1">
    <property type="protein sequence ID" value="BTMF_0000518901-mRNA-1"/>
    <property type="gene ID" value="BTMF_0000518901"/>
</dbReference>
<evidence type="ECO:0000313" key="2">
    <source>
        <dbReference type="Proteomes" id="UP000280834"/>
    </source>
</evidence>
<dbReference type="AlphaFoldDB" id="A0A0R3QFP3"/>
<reference evidence="1 2" key="2">
    <citation type="submission" date="2018-11" db="EMBL/GenBank/DDBJ databases">
        <authorList>
            <consortium name="Pathogen Informatics"/>
        </authorList>
    </citation>
    <scope>NUCLEOTIDE SEQUENCE [LARGE SCALE GENOMIC DNA]</scope>
</reference>
<sequence length="105" mass="12295">MSTLLKHLLQNTNTEQVAIDLSYQRIYPLSCYSRVLLANRSVFKRHSMYHPNNTHQSDPLLKHYLQELQPHSARSIPKCNMIDPQARIEKMLPRNPRELFLGNAL</sequence>